<feature type="active site" description="Phosphoserine intermediate" evidence="7">
    <location>
        <position position="88"/>
    </location>
</feature>
<dbReference type="Gene3D" id="3.40.720.10">
    <property type="entry name" value="Alkaline Phosphatase, subunit A"/>
    <property type="match status" value="1"/>
</dbReference>
<evidence type="ECO:0000256" key="10">
    <source>
        <dbReference type="SAM" id="SignalP"/>
    </source>
</evidence>
<feature type="binding site" evidence="8">
    <location>
        <position position="47"/>
    </location>
    <ligand>
        <name>Zn(2+)</name>
        <dbReference type="ChEBI" id="CHEBI:29105"/>
        <label>2</label>
    </ligand>
</feature>
<evidence type="ECO:0000256" key="4">
    <source>
        <dbReference type="ARBA" id="ARBA00022801"/>
    </source>
</evidence>
<dbReference type="PRINTS" id="PR00113">
    <property type="entry name" value="ALKPHPHTASE"/>
</dbReference>
<evidence type="ECO:0000256" key="5">
    <source>
        <dbReference type="ARBA" id="ARBA00022833"/>
    </source>
</evidence>
<keyword evidence="2" id="KW-0597">Phosphoprotein</keyword>
<feature type="binding site" evidence="8">
    <location>
        <position position="264"/>
    </location>
    <ligand>
        <name>Zn(2+)</name>
        <dbReference type="ChEBI" id="CHEBI:29105"/>
        <label>2</label>
    </ligand>
</feature>
<organism evidence="11 12">
    <name type="scientific">Marixanthomonas ophiurae</name>
    <dbReference type="NCBI Taxonomy" id="387659"/>
    <lineage>
        <taxon>Bacteria</taxon>
        <taxon>Pseudomonadati</taxon>
        <taxon>Bacteroidota</taxon>
        <taxon>Flavobacteriia</taxon>
        <taxon>Flavobacteriales</taxon>
        <taxon>Flavobacteriaceae</taxon>
        <taxon>Marixanthomonas</taxon>
    </lineage>
</organism>
<name>A0A3E1Q994_9FLAO</name>
<keyword evidence="6 8" id="KW-0460">Magnesium</keyword>
<evidence type="ECO:0000256" key="3">
    <source>
        <dbReference type="ARBA" id="ARBA00022723"/>
    </source>
</evidence>
<feature type="binding site" evidence="8">
    <location>
        <position position="260"/>
    </location>
    <ligand>
        <name>Zn(2+)</name>
        <dbReference type="ChEBI" id="CHEBI:29105"/>
        <label>2</label>
    </ligand>
</feature>
<feature type="binding site" evidence="8">
    <location>
        <position position="139"/>
    </location>
    <ligand>
        <name>Mg(2+)</name>
        <dbReference type="ChEBI" id="CHEBI:18420"/>
    </ligand>
</feature>
<feature type="chain" id="PRO_5017619300" evidence="10">
    <location>
        <begin position="25"/>
        <end position="365"/>
    </location>
</feature>
<evidence type="ECO:0000313" key="11">
    <source>
        <dbReference type="EMBL" id="RFN58706.1"/>
    </source>
</evidence>
<evidence type="ECO:0000313" key="12">
    <source>
        <dbReference type="Proteomes" id="UP000261082"/>
    </source>
</evidence>
<comment type="similarity">
    <text evidence="1 9">Belongs to the alkaline phosphatase family.</text>
</comment>
<dbReference type="Pfam" id="PF00245">
    <property type="entry name" value="Alk_phosphatase"/>
    <property type="match status" value="1"/>
</dbReference>
<keyword evidence="12" id="KW-1185">Reference proteome</keyword>
<evidence type="ECO:0000256" key="2">
    <source>
        <dbReference type="ARBA" id="ARBA00022553"/>
    </source>
</evidence>
<feature type="binding site" evidence="8">
    <location>
        <position position="302"/>
    </location>
    <ligand>
        <name>Zn(2+)</name>
        <dbReference type="ChEBI" id="CHEBI:29105"/>
        <label>2</label>
    </ligand>
</feature>
<evidence type="ECO:0000256" key="7">
    <source>
        <dbReference type="PIRSR" id="PIRSR601952-1"/>
    </source>
</evidence>
<gene>
    <name evidence="11" type="ORF">DZ858_01090</name>
</gene>
<feature type="binding site" evidence="8">
    <location>
        <position position="141"/>
    </location>
    <ligand>
        <name>Mg(2+)</name>
        <dbReference type="ChEBI" id="CHEBI:18420"/>
    </ligand>
</feature>
<feature type="binding site" evidence="8">
    <location>
        <position position="303"/>
    </location>
    <ligand>
        <name>Zn(2+)</name>
        <dbReference type="ChEBI" id="CHEBI:29105"/>
        <label>2</label>
    </ligand>
</feature>
<dbReference type="OrthoDB" id="9794455at2"/>
<feature type="signal peptide" evidence="10">
    <location>
        <begin position="1"/>
        <end position="24"/>
    </location>
</feature>
<dbReference type="EMBL" id="QVID01000001">
    <property type="protein sequence ID" value="RFN58706.1"/>
    <property type="molecule type" value="Genomic_DNA"/>
</dbReference>
<keyword evidence="5 8" id="KW-0862">Zinc</keyword>
<dbReference type="Proteomes" id="UP000261082">
    <property type="component" value="Unassembled WGS sequence"/>
</dbReference>
<dbReference type="InterPro" id="IPR001952">
    <property type="entry name" value="Alkaline_phosphatase"/>
</dbReference>
<dbReference type="AlphaFoldDB" id="A0A3E1Q994"/>
<evidence type="ECO:0000256" key="1">
    <source>
        <dbReference type="ARBA" id="ARBA00005984"/>
    </source>
</evidence>
<dbReference type="PANTHER" id="PTHR11596:SF5">
    <property type="entry name" value="ALKALINE PHOSPHATASE"/>
    <property type="match status" value="1"/>
</dbReference>
<comment type="caution">
    <text evidence="11">The sequence shown here is derived from an EMBL/GenBank/DDBJ whole genome shotgun (WGS) entry which is preliminary data.</text>
</comment>
<evidence type="ECO:0000256" key="8">
    <source>
        <dbReference type="PIRSR" id="PIRSR601952-2"/>
    </source>
</evidence>
<feature type="binding site" evidence="8">
    <location>
        <position position="47"/>
    </location>
    <ligand>
        <name>Mg(2+)</name>
        <dbReference type="ChEBI" id="CHEBI:18420"/>
    </ligand>
</feature>
<protein>
    <submittedName>
        <fullName evidence="11">Alkaline phosphatase</fullName>
    </submittedName>
</protein>
<comment type="cofactor">
    <cofactor evidence="8">
        <name>Mg(2+)</name>
        <dbReference type="ChEBI" id="CHEBI:18420"/>
    </cofactor>
    <text evidence="8">Binds 1 Mg(2+) ion.</text>
</comment>
<proteinExistence type="inferred from homology"/>
<dbReference type="SUPFAM" id="SSF53649">
    <property type="entry name" value="Alkaline phosphatase-like"/>
    <property type="match status" value="1"/>
</dbReference>
<dbReference type="CDD" id="cd16012">
    <property type="entry name" value="ALP"/>
    <property type="match status" value="1"/>
</dbReference>
<dbReference type="RefSeq" id="WP_117157730.1">
    <property type="nucleotide sequence ID" value="NZ_QVID01000001.1"/>
</dbReference>
<comment type="cofactor">
    <cofactor evidence="8">
        <name>Zn(2+)</name>
        <dbReference type="ChEBI" id="CHEBI:29105"/>
    </cofactor>
    <text evidence="8">Binds 2 Zn(2+) ions.</text>
</comment>
<dbReference type="GO" id="GO:0004035">
    <property type="term" value="F:alkaline phosphatase activity"/>
    <property type="evidence" value="ECO:0007669"/>
    <property type="project" value="TreeGrafter"/>
</dbReference>
<evidence type="ECO:0000256" key="6">
    <source>
        <dbReference type="ARBA" id="ARBA00022842"/>
    </source>
</evidence>
<dbReference type="PANTHER" id="PTHR11596">
    <property type="entry name" value="ALKALINE PHOSPHATASE"/>
    <property type="match status" value="1"/>
</dbReference>
<evidence type="ECO:0000256" key="9">
    <source>
        <dbReference type="RuleBase" id="RU003946"/>
    </source>
</evidence>
<dbReference type="InterPro" id="IPR018299">
    <property type="entry name" value="Alkaline_phosphatase_AS"/>
</dbReference>
<feature type="binding site" evidence="8">
    <location>
        <position position="255"/>
    </location>
    <ligand>
        <name>Mg(2+)</name>
        <dbReference type="ChEBI" id="CHEBI:18420"/>
    </ligand>
</feature>
<keyword evidence="4" id="KW-0378">Hydrolase</keyword>
<sequence>MKLVSLLLSAIVLFLCTNCVSVQVKDNTLSTTSTNKKPKNVILLIGDGMGLSQVSSALFFQKNTSNFERFPTVGLIKTSSGSDMITDSASGATAFASGVKTYNGAIGMNLDTIPTPTILEEVSQKGLSTGLIATSSIVHATPASFFAHVKKRRQYEDIAAFMPTSDVDFFAGGGQKFFNNRKDGRNLYSELEENDFQVYTENLPTTSSEKKEAILLAEDGMPKKIDGRGDFLPDATQLALKKLTQNKEGFFLMVEGSQIDWGGHSNEADYLIGELLDFDKTIGVALDFAEINKETLIIVTADHETGGFTLASDEGDYNKIKSTFSTSGHSSTMVPVFAKGPGAEHFNGIYENTEIYTKIKQLLLE</sequence>
<reference evidence="11 12" key="1">
    <citation type="journal article" date="2007" name="Int. J. Syst. Evol. Microbiol.">
        <title>Marixanthomonas ophiurae gen. nov., sp. nov., a marine bacterium of the family Flavobacteriaceae isolated from a deep-sea brittle star.</title>
        <authorList>
            <person name="Romanenko L.A."/>
            <person name="Uchino M."/>
            <person name="Frolova G.M."/>
            <person name="Mikhailov V.V."/>
        </authorList>
    </citation>
    <scope>NUCLEOTIDE SEQUENCE [LARGE SCALE GENOMIC DNA]</scope>
    <source>
        <strain evidence="11 12">KMM 3046</strain>
    </source>
</reference>
<accession>A0A3E1Q994</accession>
<dbReference type="PROSITE" id="PS00123">
    <property type="entry name" value="ALKALINE_PHOSPHATASE"/>
    <property type="match status" value="1"/>
</dbReference>
<keyword evidence="3 8" id="KW-0479">Metal-binding</keyword>
<dbReference type="GO" id="GO:0046872">
    <property type="term" value="F:metal ion binding"/>
    <property type="evidence" value="ECO:0007669"/>
    <property type="project" value="UniProtKB-KW"/>
</dbReference>
<dbReference type="SMART" id="SM00098">
    <property type="entry name" value="alkPPc"/>
    <property type="match status" value="1"/>
</dbReference>
<keyword evidence="10" id="KW-0732">Signal</keyword>
<dbReference type="InterPro" id="IPR017850">
    <property type="entry name" value="Alkaline_phosphatase_core_sf"/>
</dbReference>